<sequence>MIKALPDLEDEAQAKQYLTYLLSRKEYARSQLFNKLQQRNYPKDAANQLLDELAELSWQSDERYATSLIRAKAQSGYGPKYIQQLFFQHQVAVSFNDIICELEINWVEHLVRVIEKKYATKDLTDYKQKQKCLRYCYSRGYSSSDIQLALEIISEGY</sequence>
<dbReference type="EMBL" id="ARZY01000005">
    <property type="protein sequence ID" value="EWH11297.1"/>
    <property type="molecule type" value="Genomic_DNA"/>
</dbReference>
<dbReference type="AlphaFoldDB" id="W7QQM9"/>
<reference evidence="7 8" key="1">
    <citation type="journal article" date="2014" name="Genome Announc.">
        <title>Draft Genome Sequence of the Agar-Degrading Bacterium Catenovulum sp. Strain DS-2, Isolated from Intestines of Haliotis diversicolor.</title>
        <authorList>
            <person name="Shan D."/>
            <person name="Li X."/>
            <person name="Gu Z."/>
            <person name="Wei G."/>
            <person name="Gao Z."/>
            <person name="Shao Z."/>
        </authorList>
    </citation>
    <scope>NUCLEOTIDE SEQUENCE [LARGE SCALE GENOMIC DNA]</scope>
    <source>
        <strain evidence="7 8">DS-2</strain>
    </source>
</reference>
<dbReference type="InterPro" id="IPR053926">
    <property type="entry name" value="RecX_HTH_1st"/>
</dbReference>
<proteinExistence type="inferred from homology"/>
<dbReference type="OrthoDB" id="7066780at2"/>
<dbReference type="Pfam" id="PF21981">
    <property type="entry name" value="RecX_HTH3"/>
    <property type="match status" value="1"/>
</dbReference>
<comment type="subcellular location">
    <subcellularLocation>
        <location evidence="1">Cytoplasm</location>
    </subcellularLocation>
</comment>
<evidence type="ECO:0000313" key="7">
    <source>
        <dbReference type="EMBL" id="EWH11297.1"/>
    </source>
</evidence>
<protein>
    <recommendedName>
        <fullName evidence="3">Regulatory protein RecX</fullName>
    </recommendedName>
</protein>
<organism evidence="7 8">
    <name type="scientific">Catenovulum agarivorans DS-2</name>
    <dbReference type="NCBI Taxonomy" id="1328313"/>
    <lineage>
        <taxon>Bacteria</taxon>
        <taxon>Pseudomonadati</taxon>
        <taxon>Pseudomonadota</taxon>
        <taxon>Gammaproteobacteria</taxon>
        <taxon>Alteromonadales</taxon>
        <taxon>Alteromonadaceae</taxon>
        <taxon>Catenovulum</taxon>
    </lineage>
</organism>
<dbReference type="InterPro" id="IPR036388">
    <property type="entry name" value="WH-like_DNA-bd_sf"/>
</dbReference>
<comment type="similarity">
    <text evidence="2">Belongs to the RecX family.</text>
</comment>
<dbReference type="InterPro" id="IPR053925">
    <property type="entry name" value="RecX_HTH_3rd"/>
</dbReference>
<comment type="caution">
    <text evidence="7">The sequence shown here is derived from an EMBL/GenBank/DDBJ whole genome shotgun (WGS) entry which is preliminary data.</text>
</comment>
<dbReference type="PANTHER" id="PTHR33602:SF1">
    <property type="entry name" value="REGULATORY PROTEIN RECX FAMILY PROTEIN"/>
    <property type="match status" value="1"/>
</dbReference>
<dbReference type="GO" id="GO:0006282">
    <property type="term" value="P:regulation of DNA repair"/>
    <property type="evidence" value="ECO:0007669"/>
    <property type="project" value="InterPro"/>
</dbReference>
<accession>W7QQM9</accession>
<feature type="domain" description="RecX first three-helical" evidence="6">
    <location>
        <begin position="14"/>
        <end position="53"/>
    </location>
</feature>
<dbReference type="Gene3D" id="1.10.10.10">
    <property type="entry name" value="Winged helix-like DNA-binding domain superfamily/Winged helix DNA-binding domain"/>
    <property type="match status" value="3"/>
</dbReference>
<dbReference type="GO" id="GO:0005737">
    <property type="term" value="C:cytoplasm"/>
    <property type="evidence" value="ECO:0007669"/>
    <property type="project" value="UniProtKB-SubCell"/>
</dbReference>
<keyword evidence="4" id="KW-0963">Cytoplasm</keyword>
<dbReference type="RefSeq" id="WP_035013355.1">
    <property type="nucleotide sequence ID" value="NZ_ARZY01000005.1"/>
</dbReference>
<gene>
    <name evidence="7" type="primary">recX</name>
    <name evidence="7" type="ORF">DS2_03960</name>
</gene>
<dbReference type="InterPro" id="IPR003783">
    <property type="entry name" value="Regulatory_RecX"/>
</dbReference>
<name>W7QQM9_9ALTE</name>
<evidence type="ECO:0000259" key="5">
    <source>
        <dbReference type="Pfam" id="PF21981"/>
    </source>
</evidence>
<dbReference type="STRING" id="1328313.DS2_03960"/>
<evidence type="ECO:0000256" key="2">
    <source>
        <dbReference type="ARBA" id="ARBA00009695"/>
    </source>
</evidence>
<dbReference type="Pfam" id="PF21982">
    <property type="entry name" value="RecX_HTH1"/>
    <property type="match status" value="1"/>
</dbReference>
<evidence type="ECO:0000313" key="8">
    <source>
        <dbReference type="Proteomes" id="UP000019276"/>
    </source>
</evidence>
<evidence type="ECO:0000256" key="3">
    <source>
        <dbReference type="ARBA" id="ARBA00018111"/>
    </source>
</evidence>
<evidence type="ECO:0000259" key="6">
    <source>
        <dbReference type="Pfam" id="PF21982"/>
    </source>
</evidence>
<evidence type="ECO:0000256" key="4">
    <source>
        <dbReference type="ARBA" id="ARBA00022490"/>
    </source>
</evidence>
<feature type="domain" description="RecX third three-helical" evidence="5">
    <location>
        <begin position="107"/>
        <end position="150"/>
    </location>
</feature>
<dbReference type="eggNOG" id="COG2137">
    <property type="taxonomic scope" value="Bacteria"/>
</dbReference>
<keyword evidence="8" id="KW-1185">Reference proteome</keyword>
<dbReference type="Proteomes" id="UP000019276">
    <property type="component" value="Unassembled WGS sequence"/>
</dbReference>
<dbReference type="PANTHER" id="PTHR33602">
    <property type="entry name" value="REGULATORY PROTEIN RECX FAMILY PROTEIN"/>
    <property type="match status" value="1"/>
</dbReference>
<evidence type="ECO:0000256" key="1">
    <source>
        <dbReference type="ARBA" id="ARBA00004496"/>
    </source>
</evidence>